<evidence type="ECO:0000313" key="4">
    <source>
        <dbReference type="EMBL" id="SVA47268.1"/>
    </source>
</evidence>
<accession>A0A381W5P7</accession>
<reference evidence="4" key="1">
    <citation type="submission" date="2018-05" db="EMBL/GenBank/DDBJ databases">
        <authorList>
            <person name="Lanie J.A."/>
            <person name="Ng W.-L."/>
            <person name="Kazmierczak K.M."/>
            <person name="Andrzejewski T.M."/>
            <person name="Davidsen T.M."/>
            <person name="Wayne K.J."/>
            <person name="Tettelin H."/>
            <person name="Glass J.I."/>
            <person name="Rusch D."/>
            <person name="Podicherti R."/>
            <person name="Tsui H.-C.T."/>
            <person name="Winkler M.E."/>
        </authorList>
    </citation>
    <scope>NUCLEOTIDE SEQUENCE</scope>
</reference>
<gene>
    <name evidence="4" type="ORF">METZ01_LOCUS100122</name>
</gene>
<dbReference type="EMBL" id="UINC01010644">
    <property type="protein sequence ID" value="SVA47268.1"/>
    <property type="molecule type" value="Genomic_DNA"/>
</dbReference>
<name>A0A381W5P7_9ZZZZ</name>
<dbReference type="Gene3D" id="2.160.20.10">
    <property type="entry name" value="Single-stranded right-handed beta-helix, Pectin lyase-like"/>
    <property type="match status" value="1"/>
</dbReference>
<dbReference type="SUPFAM" id="SSF49899">
    <property type="entry name" value="Concanavalin A-like lectins/glucanases"/>
    <property type="match status" value="1"/>
</dbReference>
<protein>
    <recommendedName>
        <fullName evidence="3">LamG-like jellyroll fold domain-containing protein</fullName>
    </recommendedName>
</protein>
<sequence length="1186" mass="133055">MILKKLIIILILSSVTTIFADDLIVDKNSRSQYQTDNFLRFDPFNLNNQINDRNGFLTPDTIDLSNKAVTLGSAFTQEARIFSDQRGVIYQDVIGYLPPGENILSSQWSPFIRTYDYGKSIVYGFGDGSNLYNIIVKDVISTPGWYHVAATFDGNNYKLFVNGSEVNNSSVAAGKSPINTPVKSIGTKFQGKIDEVRMWNVARTESEINNDMNKRLTGSETNLVAYYPMDVNGDYQLIDLSPNQNHGTIKNVDVMQRFSSNDCSAPDGTGSCPYPTINSALDDAQPGDRVLIKGGRYSEYLKIIELNDVKIEGYPDENVIIDGTIPLNTEWVPYNHNGHNIYKTVIDFDSLSYRYGIRTDSVYSVFVNERYMMMSMPVNYKNPTDSINGDPKNVDPGTIYSLKIKSPLQHSDQGYQPGELANLDTLEEWSFDPGTGTLYLYPSGGFIPDKNNVRIRPRIRLVDIVESDRLEFRNLHFFSGTFKANYADFLTVENSKFSFSSDMKASGSSNGTEGGEYSWWTNLVFENINHGSPLNHSRNMFPTMENILFRNTGWFHYNFSWPPIVGRNYRSTGSDRTHGGDIWRYITIRDSNGAGLFAGMRSLTEYIRIENVFGVGDNASIQRNASSADSSTTRYVWVINGPDWNGIRLNSACGGTYADLHHIVSTGQRRGFRLKGDYHEAYHLLAYENATWDLYMSTDKYCGPDGSGPKVPGNTNSSLKNTAVDFAVLCSAIDCGTDSYVLDPNPANLDTSGIYYAQAHVEKKPYYSVGPEIENPWSKYKAYSDEQLLEKFSIGPLKNKIQNYDFRPKKGSTFIDGGVVIPGINDGQDKAFNHAPLYPGQNRKYVGQAPDIGPYEYGDSVYWIPGYRYPHPSVPIPSDGATDISLEYGIAWNYPYKKDYTNVTATVTISGPGVNRTETFQYPNNVLFETFELGGTYHWSVTVDGVSGPTWKFTVIDKALPLNDLSIDPTITKIQPKINDSNLVVSNSRMAFMRFDFPSSINSSYKINLNLIPNKIHALDSGVILYRYDYKGWNESFGSKNIGLIDKSLLTPIDTLYSLTADSTISKDLTAFIDTTGEHSFALKTMNTSDSLSFYSAETVLETSAPTRMQELPYIPDKDAWPSLSFLKDSLSVEYDIPLEKEWNLISVPFTGVKTHPKQIFRSLIRKGLLEYVSSPSGYFKPKDPY</sequence>
<dbReference type="InterPro" id="IPR011050">
    <property type="entry name" value="Pectin_lyase_fold/virulence"/>
</dbReference>
<dbReference type="Pfam" id="PF13385">
    <property type="entry name" value="Laminin_G_3"/>
    <property type="match status" value="1"/>
</dbReference>
<dbReference type="InterPro" id="IPR012334">
    <property type="entry name" value="Pectin_lyas_fold"/>
</dbReference>
<dbReference type="InterPro" id="IPR006558">
    <property type="entry name" value="LamG-like"/>
</dbReference>
<dbReference type="AlphaFoldDB" id="A0A381W5P7"/>
<evidence type="ECO:0000256" key="1">
    <source>
        <dbReference type="ARBA" id="ARBA00022729"/>
    </source>
</evidence>
<dbReference type="Gene3D" id="2.60.120.200">
    <property type="match status" value="1"/>
</dbReference>
<dbReference type="SUPFAM" id="SSF51126">
    <property type="entry name" value="Pectin lyase-like"/>
    <property type="match status" value="1"/>
</dbReference>
<evidence type="ECO:0000259" key="3">
    <source>
        <dbReference type="SMART" id="SM00560"/>
    </source>
</evidence>
<keyword evidence="2" id="KW-1015">Disulfide bond</keyword>
<dbReference type="SMART" id="SM00560">
    <property type="entry name" value="LamGL"/>
    <property type="match status" value="1"/>
</dbReference>
<feature type="domain" description="LamG-like jellyroll fold" evidence="3">
    <location>
        <begin position="104"/>
        <end position="206"/>
    </location>
</feature>
<proteinExistence type="predicted"/>
<feature type="non-terminal residue" evidence="4">
    <location>
        <position position="1186"/>
    </location>
</feature>
<dbReference type="InterPro" id="IPR013320">
    <property type="entry name" value="ConA-like_dom_sf"/>
</dbReference>
<evidence type="ECO:0000256" key="2">
    <source>
        <dbReference type="ARBA" id="ARBA00023157"/>
    </source>
</evidence>
<organism evidence="4">
    <name type="scientific">marine metagenome</name>
    <dbReference type="NCBI Taxonomy" id="408172"/>
    <lineage>
        <taxon>unclassified sequences</taxon>
        <taxon>metagenomes</taxon>
        <taxon>ecological metagenomes</taxon>
    </lineage>
</organism>
<keyword evidence="1" id="KW-0732">Signal</keyword>